<dbReference type="EMBL" id="JACHXZ010000001">
    <property type="protein sequence ID" value="MBB3167281.1"/>
    <property type="molecule type" value="Genomic_DNA"/>
</dbReference>
<name>A0A839UKI2_9GAMM</name>
<dbReference type="AlphaFoldDB" id="A0A839UKI2"/>
<dbReference type="Proteomes" id="UP000559987">
    <property type="component" value="Unassembled WGS sequence"/>
</dbReference>
<protein>
    <submittedName>
        <fullName evidence="1">Uncharacterized protein</fullName>
    </submittedName>
</protein>
<reference evidence="1 2" key="1">
    <citation type="submission" date="2020-08" db="EMBL/GenBank/DDBJ databases">
        <title>Genomic Encyclopedia of Type Strains, Phase III (KMG-III): the genomes of soil and plant-associated and newly described type strains.</title>
        <authorList>
            <person name="Whitman W."/>
        </authorList>
    </citation>
    <scope>NUCLEOTIDE SEQUENCE [LARGE SCALE GENOMIC DNA]</scope>
    <source>
        <strain evidence="1 2">CECT 8571</strain>
    </source>
</reference>
<comment type="caution">
    <text evidence="1">The sequence shown here is derived from an EMBL/GenBank/DDBJ whole genome shotgun (WGS) entry which is preliminary data.</text>
</comment>
<organism evidence="1 2">
    <name type="scientific">Simiduia aestuariiviva</name>
    <dbReference type="NCBI Taxonomy" id="1510459"/>
    <lineage>
        <taxon>Bacteria</taxon>
        <taxon>Pseudomonadati</taxon>
        <taxon>Pseudomonadota</taxon>
        <taxon>Gammaproteobacteria</taxon>
        <taxon>Cellvibrionales</taxon>
        <taxon>Cellvibrionaceae</taxon>
        <taxon>Simiduia</taxon>
    </lineage>
</organism>
<keyword evidence="2" id="KW-1185">Reference proteome</keyword>
<evidence type="ECO:0000313" key="2">
    <source>
        <dbReference type="Proteomes" id="UP000559987"/>
    </source>
</evidence>
<evidence type="ECO:0000313" key="1">
    <source>
        <dbReference type="EMBL" id="MBB3167281.1"/>
    </source>
</evidence>
<proteinExistence type="predicted"/>
<sequence>MYNGYMFKQKSVVAQSLLGPRVEVSGSKLNVMTLSSS</sequence>
<gene>
    <name evidence="1" type="ORF">FHS30_000457</name>
</gene>
<accession>A0A839UKI2</accession>